<proteinExistence type="predicted"/>
<organism evidence="2 3">
    <name type="scientific">Streptomyces thioluteus</name>
    <dbReference type="NCBI Taxonomy" id="66431"/>
    <lineage>
        <taxon>Bacteria</taxon>
        <taxon>Bacillati</taxon>
        <taxon>Actinomycetota</taxon>
        <taxon>Actinomycetes</taxon>
        <taxon>Kitasatosporales</taxon>
        <taxon>Streptomycetaceae</taxon>
        <taxon>Streptomyces</taxon>
    </lineage>
</organism>
<feature type="region of interest" description="Disordered" evidence="1">
    <location>
        <begin position="135"/>
        <end position="185"/>
    </location>
</feature>
<feature type="compositionally biased region" description="Polar residues" evidence="1">
    <location>
        <begin position="1"/>
        <end position="10"/>
    </location>
</feature>
<evidence type="ECO:0000256" key="1">
    <source>
        <dbReference type="SAM" id="MobiDB-lite"/>
    </source>
</evidence>
<gene>
    <name evidence="2" type="ORF">GCM10020221_34150</name>
</gene>
<keyword evidence="3" id="KW-1185">Reference proteome</keyword>
<sequence length="210" mass="22054">MAATARNSGSADGERKKQDLKDVPPPPPAPLPCPSPTRHTHLDMQGTSVEDGPGRGRRRRRDHGDPGGCDLAGSRWAAETAAAHANVWATVALHPNEAPRIVLGDPDGWSRQGAREPGGMPALDEALAEIDALGRAGGGARRGRDRPRLLSVPGRRAWRPRSTPSAGTSTSPSGTARPWSSTTGTPTTTCCGLLAEEGAPETVVFHCFLR</sequence>
<comment type="caution">
    <text evidence="2">The sequence shown here is derived from an EMBL/GenBank/DDBJ whole genome shotgun (WGS) entry which is preliminary data.</text>
</comment>
<dbReference type="EMBL" id="BAAAXZ010000128">
    <property type="protein sequence ID" value="GAA2935538.1"/>
    <property type="molecule type" value="Genomic_DNA"/>
</dbReference>
<feature type="region of interest" description="Disordered" evidence="1">
    <location>
        <begin position="1"/>
        <end position="72"/>
    </location>
</feature>
<protein>
    <submittedName>
        <fullName evidence="2">Uncharacterized protein</fullName>
    </submittedName>
</protein>
<reference evidence="2 3" key="1">
    <citation type="journal article" date="2019" name="Int. J. Syst. Evol. Microbiol.">
        <title>The Global Catalogue of Microorganisms (GCM) 10K type strain sequencing project: providing services to taxonomists for standard genome sequencing and annotation.</title>
        <authorList>
            <consortium name="The Broad Institute Genomics Platform"/>
            <consortium name="The Broad Institute Genome Sequencing Center for Infectious Disease"/>
            <person name="Wu L."/>
            <person name="Ma J."/>
        </authorList>
    </citation>
    <scope>NUCLEOTIDE SEQUENCE [LARGE SCALE GENOMIC DNA]</scope>
    <source>
        <strain evidence="2 3">JCM 4087</strain>
    </source>
</reference>
<evidence type="ECO:0000313" key="3">
    <source>
        <dbReference type="Proteomes" id="UP001501102"/>
    </source>
</evidence>
<accession>A0ABN3X2N2</accession>
<feature type="compositionally biased region" description="Low complexity" evidence="1">
    <location>
        <begin position="160"/>
        <end position="185"/>
    </location>
</feature>
<dbReference type="Proteomes" id="UP001501102">
    <property type="component" value="Unassembled WGS sequence"/>
</dbReference>
<feature type="compositionally biased region" description="Basic and acidic residues" evidence="1">
    <location>
        <begin position="12"/>
        <end position="22"/>
    </location>
</feature>
<feature type="compositionally biased region" description="Pro residues" evidence="1">
    <location>
        <begin position="23"/>
        <end position="35"/>
    </location>
</feature>
<evidence type="ECO:0000313" key="2">
    <source>
        <dbReference type="EMBL" id="GAA2935538.1"/>
    </source>
</evidence>
<name>A0ABN3X2N2_STRTU</name>